<dbReference type="EC" id="2.6.1.1" evidence="1"/>
<accession>A0A6S6SQ94</accession>
<dbReference type="GO" id="GO:0004069">
    <property type="term" value="F:L-aspartate:2-oxoglutarate aminotransferase activity"/>
    <property type="evidence" value="ECO:0007669"/>
    <property type="project" value="UniProtKB-EC"/>
</dbReference>
<dbReference type="Gene3D" id="3.40.640.10">
    <property type="entry name" value="Type I PLP-dependent aspartate aminotransferase-like (Major domain)"/>
    <property type="match status" value="1"/>
</dbReference>
<sequence>MTLSISLQAITQPGDVVAIESPGFYGVMQILKALDLKALEIPSHPADGMSLDALEMALDQWPVKAIMVIPT</sequence>
<gene>
    <name evidence="1" type="ORF">HELGO_WM32881</name>
</gene>
<dbReference type="InterPro" id="IPR015424">
    <property type="entry name" value="PyrdxlP-dep_Trfase"/>
</dbReference>
<proteinExistence type="predicted"/>
<dbReference type="SUPFAM" id="SSF53383">
    <property type="entry name" value="PLP-dependent transferases"/>
    <property type="match status" value="1"/>
</dbReference>
<keyword evidence="1" id="KW-0032">Aminotransferase</keyword>
<protein>
    <submittedName>
        <fullName evidence="1">Transcriptional regulator, GntR family domain / Aspartate aminotransferase (EC)</fullName>
        <ecNumber evidence="1">2.6.1.1</ecNumber>
    </submittedName>
</protein>
<evidence type="ECO:0000313" key="1">
    <source>
        <dbReference type="EMBL" id="CAA6810639.1"/>
    </source>
</evidence>
<name>A0A6S6SQ94_9GAMM</name>
<reference evidence="1" key="1">
    <citation type="submission" date="2020-01" db="EMBL/GenBank/DDBJ databases">
        <authorList>
            <person name="Meier V. D."/>
            <person name="Meier V D."/>
        </authorList>
    </citation>
    <scope>NUCLEOTIDE SEQUENCE</scope>
    <source>
        <strain evidence="1">HLG_WM_MAG_09</strain>
    </source>
</reference>
<keyword evidence="1" id="KW-0808">Transferase</keyword>
<dbReference type="AlphaFoldDB" id="A0A6S6SQ94"/>
<dbReference type="EMBL" id="CACVAT010000154">
    <property type="protein sequence ID" value="CAA6810639.1"/>
    <property type="molecule type" value="Genomic_DNA"/>
</dbReference>
<dbReference type="InterPro" id="IPR015421">
    <property type="entry name" value="PyrdxlP-dep_Trfase_major"/>
</dbReference>
<organism evidence="1">
    <name type="scientific">uncultured Thiotrichaceae bacterium</name>
    <dbReference type="NCBI Taxonomy" id="298394"/>
    <lineage>
        <taxon>Bacteria</taxon>
        <taxon>Pseudomonadati</taxon>
        <taxon>Pseudomonadota</taxon>
        <taxon>Gammaproteobacteria</taxon>
        <taxon>Thiotrichales</taxon>
        <taxon>Thiotrichaceae</taxon>
        <taxon>environmental samples</taxon>
    </lineage>
</organism>